<sequence length="122" mass="13609">MFRQFTAALMILTLLFSQGVSALVVQCEMENMTEMNHGAADMQHDMHMDVSEHSASIQKHSMQSNQDCCDNSCECEHGTAFSMALFVANPFPDSLITHSNVITEQFRALDAHSTDLIKPPIF</sequence>
<proteinExistence type="predicted"/>
<keyword evidence="1" id="KW-0732">Signal</keyword>
<gene>
    <name evidence="2" type="ORF">GLIP_0249</name>
</gene>
<evidence type="ECO:0008006" key="4">
    <source>
        <dbReference type="Google" id="ProtNLM"/>
    </source>
</evidence>
<protein>
    <recommendedName>
        <fullName evidence="4">DUF2946 domain-containing protein</fullName>
    </recommendedName>
</protein>
<dbReference type="EMBL" id="BAEN01000010">
    <property type="protein sequence ID" value="GAC12903.1"/>
    <property type="molecule type" value="Genomic_DNA"/>
</dbReference>
<keyword evidence="3" id="KW-1185">Reference proteome</keyword>
<dbReference type="AlphaFoldDB" id="K6Y8E0"/>
<feature type="chain" id="PRO_5003899846" description="DUF2946 domain-containing protein" evidence="1">
    <location>
        <begin position="23"/>
        <end position="122"/>
    </location>
</feature>
<feature type="signal peptide" evidence="1">
    <location>
        <begin position="1"/>
        <end position="22"/>
    </location>
</feature>
<evidence type="ECO:0000313" key="3">
    <source>
        <dbReference type="Proteomes" id="UP000006334"/>
    </source>
</evidence>
<organism evidence="2 3">
    <name type="scientific">Aliiglaciecola lipolytica E3</name>
    <dbReference type="NCBI Taxonomy" id="1127673"/>
    <lineage>
        <taxon>Bacteria</taxon>
        <taxon>Pseudomonadati</taxon>
        <taxon>Pseudomonadota</taxon>
        <taxon>Gammaproteobacteria</taxon>
        <taxon>Alteromonadales</taxon>
        <taxon>Alteromonadaceae</taxon>
        <taxon>Aliiglaciecola</taxon>
    </lineage>
</organism>
<evidence type="ECO:0000256" key="1">
    <source>
        <dbReference type="SAM" id="SignalP"/>
    </source>
</evidence>
<dbReference type="STRING" id="1127673.GLIP_0249"/>
<accession>K6Y8E0</accession>
<dbReference type="Proteomes" id="UP000006334">
    <property type="component" value="Unassembled WGS sequence"/>
</dbReference>
<comment type="caution">
    <text evidence="2">The sequence shown here is derived from an EMBL/GenBank/DDBJ whole genome shotgun (WGS) entry which is preliminary data.</text>
</comment>
<evidence type="ECO:0000313" key="2">
    <source>
        <dbReference type="EMBL" id="GAC12903.1"/>
    </source>
</evidence>
<dbReference type="RefSeq" id="WP_008842723.1">
    <property type="nucleotide sequence ID" value="NZ_BAEN01000010.1"/>
</dbReference>
<reference evidence="2 3" key="1">
    <citation type="journal article" date="2017" name="Antonie Van Leeuwenhoek">
        <title>Rhizobium rhizosphaerae sp. nov., a novel species isolated from rice rhizosphere.</title>
        <authorList>
            <person name="Zhao J.J."/>
            <person name="Zhang J."/>
            <person name="Zhang R.J."/>
            <person name="Zhang C.W."/>
            <person name="Yin H.Q."/>
            <person name="Zhang X.X."/>
        </authorList>
    </citation>
    <scope>NUCLEOTIDE SEQUENCE [LARGE SCALE GENOMIC DNA]</scope>
    <source>
        <strain evidence="2 3">E3</strain>
    </source>
</reference>
<name>K6Y8E0_9ALTE</name>